<comment type="subcellular location">
    <subcellularLocation>
        <location evidence="1">Cell membrane</location>
        <topology evidence="1">Peripheral membrane protein</topology>
    </subcellularLocation>
</comment>
<feature type="region of interest" description="Disordered" evidence="7">
    <location>
        <begin position="1"/>
        <end position="25"/>
    </location>
</feature>
<keyword evidence="5 9" id="KW-0067">ATP-binding</keyword>
<dbReference type="InterPro" id="IPR027417">
    <property type="entry name" value="P-loop_NTPase"/>
</dbReference>
<dbReference type="GO" id="GO:0005886">
    <property type="term" value="C:plasma membrane"/>
    <property type="evidence" value="ECO:0007669"/>
    <property type="project" value="UniProtKB-SubCell"/>
</dbReference>
<evidence type="ECO:0000256" key="1">
    <source>
        <dbReference type="ARBA" id="ARBA00004202"/>
    </source>
</evidence>
<evidence type="ECO:0000256" key="7">
    <source>
        <dbReference type="SAM" id="MobiDB-lite"/>
    </source>
</evidence>
<comment type="caution">
    <text evidence="9">The sequence shown here is derived from an EMBL/GenBank/DDBJ whole genome shotgun (WGS) entry which is preliminary data.</text>
</comment>
<dbReference type="PANTHER" id="PTHR42788">
    <property type="entry name" value="TAURINE IMPORT ATP-BINDING PROTEIN-RELATED"/>
    <property type="match status" value="1"/>
</dbReference>
<evidence type="ECO:0000256" key="2">
    <source>
        <dbReference type="ARBA" id="ARBA00022448"/>
    </source>
</evidence>
<keyword evidence="4" id="KW-0547">Nucleotide-binding</keyword>
<dbReference type="Proteomes" id="UP000442535">
    <property type="component" value="Unassembled WGS sequence"/>
</dbReference>
<dbReference type="GO" id="GO:0016887">
    <property type="term" value="F:ATP hydrolysis activity"/>
    <property type="evidence" value="ECO:0007669"/>
    <property type="project" value="InterPro"/>
</dbReference>
<keyword evidence="6" id="KW-0472">Membrane</keyword>
<dbReference type="GO" id="GO:0005524">
    <property type="term" value="F:ATP binding"/>
    <property type="evidence" value="ECO:0007669"/>
    <property type="project" value="UniProtKB-KW"/>
</dbReference>
<evidence type="ECO:0000313" key="10">
    <source>
        <dbReference type="Proteomes" id="UP000442535"/>
    </source>
</evidence>
<feature type="domain" description="ABC transporter" evidence="8">
    <location>
        <begin position="28"/>
        <end position="275"/>
    </location>
</feature>
<evidence type="ECO:0000313" key="9">
    <source>
        <dbReference type="EMBL" id="MST49746.1"/>
    </source>
</evidence>
<dbReference type="SMART" id="SM00382">
    <property type="entry name" value="AAA"/>
    <property type="match status" value="1"/>
</dbReference>
<evidence type="ECO:0000256" key="3">
    <source>
        <dbReference type="ARBA" id="ARBA00022475"/>
    </source>
</evidence>
<dbReference type="RefSeq" id="WP_154544681.1">
    <property type="nucleotide sequence ID" value="NZ_VUMY01000008.1"/>
</dbReference>
<dbReference type="PANTHER" id="PTHR42788:SF7">
    <property type="entry name" value="NITRATE ABC TRANSPORTER ATP-BINDING PROTEIN"/>
    <property type="match status" value="1"/>
</dbReference>
<dbReference type="InterPro" id="IPR050166">
    <property type="entry name" value="ABC_transporter_ATP-bind"/>
</dbReference>
<organism evidence="9 10">
    <name type="scientific">Mobiluncus porci</name>
    <dbReference type="NCBI Taxonomy" id="2652278"/>
    <lineage>
        <taxon>Bacteria</taxon>
        <taxon>Bacillati</taxon>
        <taxon>Actinomycetota</taxon>
        <taxon>Actinomycetes</taxon>
        <taxon>Actinomycetales</taxon>
        <taxon>Actinomycetaceae</taxon>
        <taxon>Mobiluncus</taxon>
    </lineage>
</organism>
<accession>A0A7K0K2M5</accession>
<evidence type="ECO:0000256" key="5">
    <source>
        <dbReference type="ARBA" id="ARBA00022840"/>
    </source>
</evidence>
<evidence type="ECO:0000256" key="4">
    <source>
        <dbReference type="ARBA" id="ARBA00022741"/>
    </source>
</evidence>
<dbReference type="PROSITE" id="PS50893">
    <property type="entry name" value="ABC_TRANSPORTER_2"/>
    <property type="match status" value="1"/>
</dbReference>
<keyword evidence="10" id="KW-1185">Reference proteome</keyword>
<dbReference type="Pfam" id="PF00005">
    <property type="entry name" value="ABC_tran"/>
    <property type="match status" value="1"/>
</dbReference>
<dbReference type="EMBL" id="VUMY01000008">
    <property type="protein sequence ID" value="MST49746.1"/>
    <property type="molecule type" value="Genomic_DNA"/>
</dbReference>
<sequence length="282" mass="30648">MSETHTPTGRVKNGTNGTTGTSGTKTVLHLEKIEKSFHQRTADAYRALRGVNLEVPEGDFITIVGGNGAGKSTLLNVIAGSILVDSGRVVIDETEVTRLPEEERAGLIGRIFQDPKLGTAPRMTVAENLLLSSKRGEGRGFKISMNEAKREEFRRVLAPLKLGLEDRLDTEIGVLSGGQRQSVALIMATLKTPRLLLLDEHTAALDPKTARKVLDYTAKVIADNGLTALMITHHLKDALNFGNRMLVMNHGEIVHDFNASQKASMTDAELYTLVGELADQDI</sequence>
<reference evidence="9 10" key="1">
    <citation type="submission" date="2019-08" db="EMBL/GenBank/DDBJ databases">
        <title>In-depth cultivation of the pig gut microbiome towards novel bacterial diversity and tailored functional studies.</title>
        <authorList>
            <person name="Wylensek D."/>
            <person name="Hitch T.C.A."/>
            <person name="Clavel T."/>
        </authorList>
    </citation>
    <scope>NUCLEOTIDE SEQUENCE [LARGE SCALE GENOMIC DNA]</scope>
    <source>
        <strain evidence="9 10">RF-GAM-744-WT-7</strain>
    </source>
</reference>
<proteinExistence type="predicted"/>
<dbReference type="InterPro" id="IPR003593">
    <property type="entry name" value="AAA+_ATPase"/>
</dbReference>
<name>A0A7K0K2M5_9ACTO</name>
<keyword evidence="2" id="KW-0813">Transport</keyword>
<gene>
    <name evidence="9" type="ORF">FYJ63_05785</name>
</gene>
<dbReference type="InterPro" id="IPR003439">
    <property type="entry name" value="ABC_transporter-like_ATP-bd"/>
</dbReference>
<feature type="compositionally biased region" description="Low complexity" evidence="7">
    <location>
        <begin position="8"/>
        <end position="25"/>
    </location>
</feature>
<dbReference type="Gene3D" id="3.40.50.300">
    <property type="entry name" value="P-loop containing nucleotide triphosphate hydrolases"/>
    <property type="match status" value="1"/>
</dbReference>
<keyword evidence="3" id="KW-1003">Cell membrane</keyword>
<evidence type="ECO:0000256" key="6">
    <source>
        <dbReference type="ARBA" id="ARBA00023136"/>
    </source>
</evidence>
<evidence type="ECO:0000259" key="8">
    <source>
        <dbReference type="PROSITE" id="PS50893"/>
    </source>
</evidence>
<dbReference type="AlphaFoldDB" id="A0A7K0K2M5"/>
<dbReference type="SUPFAM" id="SSF52540">
    <property type="entry name" value="P-loop containing nucleoside triphosphate hydrolases"/>
    <property type="match status" value="1"/>
</dbReference>
<protein>
    <submittedName>
        <fullName evidence="9">ATP-binding cassette domain-containing protein</fullName>
    </submittedName>
</protein>